<dbReference type="RefSeq" id="WP_348718591.1">
    <property type="nucleotide sequence ID" value="NZ_CAXJIO010000015.1"/>
</dbReference>
<reference evidence="5 6" key="1">
    <citation type="submission" date="2024-05" db="EMBL/GenBank/DDBJ databases">
        <authorList>
            <person name="Duchaud E."/>
        </authorList>
    </citation>
    <scope>NUCLEOTIDE SEQUENCE [LARGE SCALE GENOMIC DNA]</scope>
    <source>
        <strain evidence="5">Ena-SAMPLE-TAB-13-05-2024-13:56:06:370-140308</strain>
    </source>
</reference>
<dbReference type="NCBIfam" id="TIGR04183">
    <property type="entry name" value="Por_Secre_tail"/>
    <property type="match status" value="1"/>
</dbReference>
<sequence>MKLKLLSILLLLLSNLVVGQQTYVPDDNFENYLETHDADGNTVSIGDASSMGNGIANDNYVIIANIENVTSLNVSNKGISNISGIEAFQSLQFLNVDGNSISTIDLSANLELLEFSAISNDLVNLSLIANTKLERVDVSDNDLITFDFRNGNNGIIKTFRAIANYQLFCITVDNIALSSLVLWNVDAHTSFDENCGVSTIPDDNFEAFLEANGMGNGVANDNYVYTVRIKEVISLDVSNQNIGSLEGIAAFQKLEVLNCAQNDITSLDISQNLSLKELTTESNPITSLDLTANTNLLKVDLDDNELTSLDFRNGNNALIQTFSARANYNLLCITVDDSSLSSLALWTVDSGTSFNEDCDWTYVPDDNFENYLETHDANGNTVSVGDASSMGNGIANDDYVTTNRIADVEELDIDNLGITDLTGIEGFTALKKLDCQDNTMTSLNLSYNLALEELNCYRMGLQSIDITKNVNLKIVQVFRNELTSIDISNNTALTRIDAFQNQLTSIDISHNIDLESISCARNQIASLDVSNNTKLKKLTCYDNNLTSLDVTNLPILEDLDCVENNLTSLDLSQNPELLELQVYENNLTSLDVSNNVKLIELYAESNSITSLDVSKNVALVDLSIAYNQLTYLNIKNGNNTNLDHRDFDIRNNPGLTCVSVDDTSYAETTFTRKDAQTEYKLFCTQTYVPDDNFEAYLETHNSVGGVVPVGDITSMGNGIANDDYVGTEQIKNILYLNISNQGITDFTGLEGFTALKTLQAYGNTVSSLDITANTNLTEITCSDMGLTSINLSNLTKLGRAWLGNNNLSTIDLSSNTNLNYLNVDRNNFTAIDISSNLMLSDFRIRENELTALNTSSNTNLTRLYCGDNALTTLDVSNNALLQTLSCGENQLTTIDVSTLVNLTDLFIEDTPTLTSLDVSQNVNLEDIGVNGNTSLTALDVSGLTKLIEVYTYGSQVSELDFSNSPDFEYGELQNGALTSLNLKNGNNSSDIELYATGNSNLLCIQVDDTSASYLNSWEKDATTSFSNDCNWSYIPDDRFEDYLETHDANNNNVAVGDPTSMGNGIANDNYVKTANIENVTDLFVGFQGITDLTGLEAFTSLQVLFIFNNVLTNTHLDLTANTNLKRIEASSMGLTSIDISNLTGLERVEISRNSLTSVNLATNTALKELIISTNNLTGLDVSNNILLEDLQIHETTLSSIDVSKNVNLTRIIGSLNQFTEIDLKNNPLLDYLNLAKNPFTSFDVSGLTNLEELNLDETNITSIDISKNTKLTEFSARNNSELVELNARNGNNSSFTDFEVDGCPNLTCIEVDDPTGAYLASWDKDVTASFAEYCRFTSIPDANFEAYLETHNEYGGTVALGSSNSLGNGIIDDNLVPTAKIENIQLLTPRNEGIEDFTGIEDFVSLIRLWIDDNSLTNTSLDLTKNKLLENITIGNTGLTSLDITGLTVLESLEASNNSLTTLDISTNVALKFLNLADNNLTSIDVTNNDLTSLTVTNNSVNTIDVSNQLNLVSLYCENTNITSLNIQNNVLLENLECGKNSLTSLDVTKQLDLFYLSFSNTSIAEIDLSNNLNLSRLICDSTSLTTLDLGNQNTLDNLSCKNASLTRLNLRSGNNADLDNVDVTGNPSLTCISVEDPAAAALLGTWLKDATANYAEYCRMTYVPDDNFEALLEGRGFGNGIANDDYVYTALIENETSLIIQDNDISDLTGIEGFKSIELLICRRSNLETIDISQNSKLTHLSLEDNKLTNIDISTNTELMQLITGGNPIGTLDISSLTKLETLQSNNNNLSTIDISNNPLLRSLNINDNNFTNLNISACSSILQLRIANNQLTSLNVANGNNTNFTWFDAQGNTGLNCIEVDDINPDSAIWHKDASANYALYCELTYIADANFENYLETHDADGNVVAVGNSSSMGNGIANDNQVATSKIEKVIALDISSQNISDVTGIEAFTLLESLNLDYNDLTALNLSSNSSLRILNVAENDLTELDLSVIPTLEEVELRSNKIRTLTVNNPNLKKLRASKNQYTYLDVTNCPQLEELGVTQTLLVSLDVRNGNNNLMADFNARFNDYLTCIEVDDASASYLSTWDKDVIANFSENCNSVVWSGNVDTNWQETNNWIGNAAPQTTSNVIIPNSVTTPIVESDITVEVNDLFVDFFTSFDVGEDGGVLVNEDFTNNGVVTIKSSTNKSGVLIVKGISNGQVTYERGGLVANKWSIISAPVSGQSIKDFVENPENNIRINPTVTPNRYAVGYYDDNRASGDKWVYYTTDDLASNSITFEKGKSYAISRGTDGAVSFIGTIETSDINQSIVAGQWNSIGNPYTAFLPMNENGGANFVNDNLANFDPMYVGAYVWDNSQSKYVPKTLVSAAAYVAPGQGFLVKVSSSASSISFKEAQRALQPVTGGAFSRGTEVPTIKLSLASKGTIVTTNISYRTNGTKGLDPGYDVGNFDGAGFDIYTRLVDGSSDNNFIYQSLPIEGNDANVIPVGIKAQEGTSIVVSLEGISLPEEAKVFFEDKELAKLIDLTKEDYQLTLSKGENGVGRFYLHTKIKTFIPEVTIDGIKLYNSNRMLFVDGIYNEKYELSLYNTLGSLIYQANFEGTGKDSIDLPIVETGVYIVKVKTAVGIKSKKIVLKK</sequence>
<dbReference type="Proteomes" id="UP001497527">
    <property type="component" value="Unassembled WGS sequence"/>
</dbReference>
<organism evidence="5 6">
    <name type="scientific">Tenacibaculum polynesiense</name>
    <dbReference type="NCBI Taxonomy" id="3137857"/>
    <lineage>
        <taxon>Bacteria</taxon>
        <taxon>Pseudomonadati</taxon>
        <taxon>Bacteroidota</taxon>
        <taxon>Flavobacteriia</taxon>
        <taxon>Flavobacteriales</taxon>
        <taxon>Flavobacteriaceae</taxon>
        <taxon>Tenacibaculum</taxon>
    </lineage>
</organism>
<dbReference type="PANTHER" id="PTHR47566:SF1">
    <property type="entry name" value="PROTEIN NUD1"/>
    <property type="match status" value="1"/>
</dbReference>
<dbReference type="InterPro" id="IPR026444">
    <property type="entry name" value="Secre_tail"/>
</dbReference>
<feature type="signal peptide" evidence="4">
    <location>
        <begin position="1"/>
        <end position="19"/>
    </location>
</feature>
<dbReference type="PANTHER" id="PTHR47566">
    <property type="match status" value="1"/>
</dbReference>
<dbReference type="PROSITE" id="PS51450">
    <property type="entry name" value="LRR"/>
    <property type="match status" value="4"/>
</dbReference>
<dbReference type="InterPro" id="IPR006626">
    <property type="entry name" value="PbH1"/>
</dbReference>
<keyword evidence="2 4" id="KW-0732">Signal</keyword>
<evidence type="ECO:0000313" key="5">
    <source>
        <dbReference type="EMBL" id="CAL2104301.1"/>
    </source>
</evidence>
<keyword evidence="6" id="KW-1185">Reference proteome</keyword>
<dbReference type="SMART" id="SM00710">
    <property type="entry name" value="PbH1"/>
    <property type="match status" value="13"/>
</dbReference>
<dbReference type="InterPro" id="IPR003591">
    <property type="entry name" value="Leu-rich_rpt_typical-subtyp"/>
</dbReference>
<dbReference type="SUPFAM" id="SSF52058">
    <property type="entry name" value="L domain-like"/>
    <property type="match status" value="7"/>
</dbReference>
<evidence type="ECO:0000313" key="6">
    <source>
        <dbReference type="Proteomes" id="UP001497527"/>
    </source>
</evidence>
<dbReference type="SMART" id="SM00369">
    <property type="entry name" value="LRR_TYP"/>
    <property type="match status" value="8"/>
</dbReference>
<gene>
    <name evidence="5" type="ORF">T190423A01A_60238</name>
</gene>
<evidence type="ECO:0000256" key="4">
    <source>
        <dbReference type="SAM" id="SignalP"/>
    </source>
</evidence>
<keyword evidence="1" id="KW-0433">Leucine-rich repeat</keyword>
<feature type="chain" id="PRO_5046059670" evidence="4">
    <location>
        <begin position="20"/>
        <end position="2636"/>
    </location>
</feature>
<dbReference type="EMBL" id="CAXJIO010000015">
    <property type="protein sequence ID" value="CAL2104301.1"/>
    <property type="molecule type" value="Genomic_DNA"/>
</dbReference>
<evidence type="ECO:0000256" key="1">
    <source>
        <dbReference type="ARBA" id="ARBA00022614"/>
    </source>
</evidence>
<evidence type="ECO:0000256" key="3">
    <source>
        <dbReference type="ARBA" id="ARBA00022737"/>
    </source>
</evidence>
<dbReference type="InterPro" id="IPR052574">
    <property type="entry name" value="CDIRP"/>
</dbReference>
<dbReference type="InterPro" id="IPR032675">
    <property type="entry name" value="LRR_dom_sf"/>
</dbReference>
<accession>A0ABP1F3Z8</accession>
<name>A0ABP1F3Z8_9FLAO</name>
<evidence type="ECO:0000256" key="2">
    <source>
        <dbReference type="ARBA" id="ARBA00022729"/>
    </source>
</evidence>
<protein>
    <submittedName>
        <fullName evidence="5">T9SS type A sorting domain-containing protein</fullName>
    </submittedName>
</protein>
<keyword evidence="3" id="KW-0677">Repeat</keyword>
<proteinExistence type="predicted"/>
<comment type="caution">
    <text evidence="5">The sequence shown here is derived from an EMBL/GenBank/DDBJ whole genome shotgun (WGS) entry which is preliminary data.</text>
</comment>
<dbReference type="Gene3D" id="3.80.10.10">
    <property type="entry name" value="Ribonuclease Inhibitor"/>
    <property type="match status" value="8"/>
</dbReference>
<dbReference type="InterPro" id="IPR001611">
    <property type="entry name" value="Leu-rich_rpt"/>
</dbReference>